<gene>
    <name evidence="2" type="ORF">A2619_00540</name>
</gene>
<feature type="transmembrane region" description="Helical" evidence="1">
    <location>
        <begin position="166"/>
        <end position="182"/>
    </location>
</feature>
<evidence type="ECO:0000313" key="2">
    <source>
        <dbReference type="EMBL" id="OGC76796.1"/>
    </source>
</evidence>
<keyword evidence="1" id="KW-1133">Transmembrane helix</keyword>
<feature type="transmembrane region" description="Helical" evidence="1">
    <location>
        <begin position="220"/>
        <end position="237"/>
    </location>
</feature>
<dbReference type="Pfam" id="PF06691">
    <property type="entry name" value="DUF1189"/>
    <property type="match status" value="1"/>
</dbReference>
<evidence type="ECO:0000256" key="1">
    <source>
        <dbReference type="SAM" id="Phobius"/>
    </source>
</evidence>
<dbReference type="Proteomes" id="UP000176815">
    <property type="component" value="Unassembled WGS sequence"/>
</dbReference>
<organism evidence="2 3">
    <name type="scientific">candidate division WWE3 bacterium RIFOXYD1_FULL_39_9</name>
    <dbReference type="NCBI Taxonomy" id="1802649"/>
    <lineage>
        <taxon>Bacteria</taxon>
        <taxon>Katanobacteria</taxon>
    </lineage>
</organism>
<proteinExistence type="predicted"/>
<keyword evidence="1" id="KW-0472">Membrane</keyword>
<name>A0A1F4X577_UNCKA</name>
<feature type="transmembrane region" description="Helical" evidence="1">
    <location>
        <begin position="143"/>
        <end position="160"/>
    </location>
</feature>
<evidence type="ECO:0008006" key="4">
    <source>
        <dbReference type="Google" id="ProtNLM"/>
    </source>
</evidence>
<keyword evidence="1" id="KW-0812">Transmembrane</keyword>
<accession>A0A1F4X577</accession>
<protein>
    <recommendedName>
        <fullName evidence="4">DUF1189 domain-containing protein</fullName>
    </recommendedName>
</protein>
<dbReference type="EMBL" id="MEWG01000034">
    <property type="protein sequence ID" value="OGC76796.1"/>
    <property type="molecule type" value="Genomic_DNA"/>
</dbReference>
<dbReference type="AlphaFoldDB" id="A0A1F4X577"/>
<feature type="transmembrane region" description="Helical" evidence="1">
    <location>
        <begin position="194"/>
        <end position="214"/>
    </location>
</feature>
<sequence length="259" mass="29322">MTVTVSIKTYPQITKTIDEMMSKVKEIYPQELVISTKGNEWSINVPEPLVIPFPDVDALENIPADATQPETQSIPENLIVLNHAGTVEDFENMKTLILVNEKNILIKEANNYSVYPIENLPEAQIDKAKFVGMVDGLKEFTKFLPYIISVLVFVGIVFYYLIFRLIYLFIAGFMTWLITFAFGSKLTYVQNLQVCLHALTLPITIEVIATTLGFNITIPFWFALTNMIFAIFAIYTMSKNTDTTALTPPTQAEELQETQ</sequence>
<dbReference type="InterPro" id="IPR009574">
    <property type="entry name" value="DUF1189"/>
</dbReference>
<reference evidence="2 3" key="1">
    <citation type="journal article" date="2016" name="Nat. Commun.">
        <title>Thousands of microbial genomes shed light on interconnected biogeochemical processes in an aquifer system.</title>
        <authorList>
            <person name="Anantharaman K."/>
            <person name="Brown C.T."/>
            <person name="Hug L.A."/>
            <person name="Sharon I."/>
            <person name="Castelle C.J."/>
            <person name="Probst A.J."/>
            <person name="Thomas B.C."/>
            <person name="Singh A."/>
            <person name="Wilkins M.J."/>
            <person name="Karaoz U."/>
            <person name="Brodie E.L."/>
            <person name="Williams K.H."/>
            <person name="Hubbard S.S."/>
            <person name="Banfield J.F."/>
        </authorList>
    </citation>
    <scope>NUCLEOTIDE SEQUENCE [LARGE SCALE GENOMIC DNA]</scope>
</reference>
<evidence type="ECO:0000313" key="3">
    <source>
        <dbReference type="Proteomes" id="UP000176815"/>
    </source>
</evidence>
<comment type="caution">
    <text evidence="2">The sequence shown here is derived from an EMBL/GenBank/DDBJ whole genome shotgun (WGS) entry which is preliminary data.</text>
</comment>